<feature type="region of interest" description="Disordered" evidence="1">
    <location>
        <begin position="15"/>
        <end position="150"/>
    </location>
</feature>
<accession>A0A1G4MB82</accession>
<evidence type="ECO:0000313" key="2">
    <source>
        <dbReference type="EMBL" id="SCW01158.1"/>
    </source>
</evidence>
<gene>
    <name evidence="2" type="ORF">LAFE_0D06370G</name>
</gene>
<feature type="compositionally biased region" description="Low complexity" evidence="1">
    <location>
        <begin position="40"/>
        <end position="54"/>
    </location>
</feature>
<dbReference type="InterPro" id="IPR053030">
    <property type="entry name" value="Ribosomal_biogenesis_FAF1-like"/>
</dbReference>
<dbReference type="OMA" id="FEAQFKP"/>
<dbReference type="AlphaFoldDB" id="A0A1G4MB82"/>
<dbReference type="Proteomes" id="UP000190831">
    <property type="component" value="Chromosome D"/>
</dbReference>
<evidence type="ECO:0000313" key="3">
    <source>
        <dbReference type="Proteomes" id="UP000190831"/>
    </source>
</evidence>
<organism evidence="2 3">
    <name type="scientific">Lachancea fermentati</name>
    <name type="common">Zygosaccharomyces fermentati</name>
    <dbReference type="NCBI Taxonomy" id="4955"/>
    <lineage>
        <taxon>Eukaryota</taxon>
        <taxon>Fungi</taxon>
        <taxon>Dikarya</taxon>
        <taxon>Ascomycota</taxon>
        <taxon>Saccharomycotina</taxon>
        <taxon>Saccharomycetes</taxon>
        <taxon>Saccharomycetales</taxon>
        <taxon>Saccharomycetaceae</taxon>
        <taxon>Lachancea</taxon>
    </lineage>
</organism>
<dbReference type="STRING" id="4955.A0A1G4MB82"/>
<dbReference type="PANTHER" id="PTHR28096">
    <property type="entry name" value="PROTEIN FAF1"/>
    <property type="match status" value="1"/>
</dbReference>
<reference evidence="2 3" key="1">
    <citation type="submission" date="2016-03" db="EMBL/GenBank/DDBJ databases">
        <authorList>
            <person name="Devillers H."/>
        </authorList>
    </citation>
    <scope>NUCLEOTIDE SEQUENCE [LARGE SCALE GENOMIC DNA]</scope>
    <source>
        <strain evidence="2">CBS 6772</strain>
    </source>
</reference>
<evidence type="ECO:0000256" key="1">
    <source>
        <dbReference type="SAM" id="MobiDB-lite"/>
    </source>
</evidence>
<proteinExistence type="predicted"/>
<dbReference type="PANTHER" id="PTHR28096:SF1">
    <property type="entry name" value="PROTEIN FAF1"/>
    <property type="match status" value="1"/>
</dbReference>
<dbReference type="GO" id="GO:0005730">
    <property type="term" value="C:nucleolus"/>
    <property type="evidence" value="ECO:0007669"/>
    <property type="project" value="TreeGrafter"/>
</dbReference>
<sequence length="335" mass="36872">MSDEFARQLEVQRRAFEAQFGSLEDMGFEDRTKRAGLENSESSGSGESGESSGSGESGEDDSGSEFEGFSDREDSSTKHDGAATATKPKDRAPRVIKFQGPADHYEAPSRREQRLLKSGRAPKLTLAETRAREAAVEGAEGDDGDDEDAEAQNLKHDVELQRFLAESHLLSALGGGAATASGADLTLETMDRVEYRDDALVGKARARTLEMRLRGLSATNGRERKLEKVPMNVRRGMVNKHQQRITKVEQEARDAGVVLARVRKGEFRKIDATYRKDLERRIGSSVRARDAERAARGRRERGLRVQSVGRSTRNGLVLSRAEIERVNGGSGGRKR</sequence>
<dbReference type="EMBL" id="LT598492">
    <property type="protein sequence ID" value="SCW01158.1"/>
    <property type="molecule type" value="Genomic_DNA"/>
</dbReference>
<dbReference type="OrthoDB" id="5556956at2759"/>
<feature type="compositionally biased region" description="Basic and acidic residues" evidence="1">
    <location>
        <begin position="69"/>
        <end position="93"/>
    </location>
</feature>
<keyword evidence="3" id="KW-1185">Reference proteome</keyword>
<feature type="compositionally biased region" description="Acidic residues" evidence="1">
    <location>
        <begin position="139"/>
        <end position="150"/>
    </location>
</feature>
<feature type="compositionally biased region" description="Basic and acidic residues" evidence="1">
    <location>
        <begin position="103"/>
        <end position="115"/>
    </location>
</feature>
<protein>
    <submittedName>
        <fullName evidence="2">LAFE_0D06370g1_1</fullName>
    </submittedName>
</protein>
<name>A0A1G4MB82_LACFM</name>
<dbReference type="GO" id="GO:0000462">
    <property type="term" value="P:maturation of SSU-rRNA from tricistronic rRNA transcript (SSU-rRNA, 5.8S rRNA, LSU-rRNA)"/>
    <property type="evidence" value="ECO:0007669"/>
    <property type="project" value="TreeGrafter"/>
</dbReference>